<feature type="region of interest" description="Disordered" evidence="1">
    <location>
        <begin position="334"/>
        <end position="354"/>
    </location>
</feature>
<evidence type="ECO:0000313" key="3">
    <source>
        <dbReference type="Proteomes" id="UP000800041"/>
    </source>
</evidence>
<feature type="compositionally biased region" description="Polar residues" evidence="1">
    <location>
        <begin position="334"/>
        <end position="344"/>
    </location>
</feature>
<proteinExistence type="predicted"/>
<feature type="compositionally biased region" description="Polar residues" evidence="1">
    <location>
        <begin position="127"/>
        <end position="143"/>
    </location>
</feature>
<dbReference type="EMBL" id="ML977147">
    <property type="protein sequence ID" value="KAF1988740.1"/>
    <property type="molecule type" value="Genomic_DNA"/>
</dbReference>
<keyword evidence="3" id="KW-1185">Reference proteome</keyword>
<feature type="region of interest" description="Disordered" evidence="1">
    <location>
        <begin position="127"/>
        <end position="153"/>
    </location>
</feature>
<evidence type="ECO:0000256" key="1">
    <source>
        <dbReference type="SAM" id="MobiDB-lite"/>
    </source>
</evidence>
<feature type="region of interest" description="Disordered" evidence="1">
    <location>
        <begin position="590"/>
        <end position="676"/>
    </location>
</feature>
<feature type="compositionally biased region" description="Polar residues" evidence="1">
    <location>
        <begin position="666"/>
        <end position="676"/>
    </location>
</feature>
<evidence type="ECO:0000313" key="2">
    <source>
        <dbReference type="EMBL" id="KAF1988740.1"/>
    </source>
</evidence>
<feature type="compositionally biased region" description="Basic and acidic residues" evidence="1">
    <location>
        <begin position="631"/>
        <end position="651"/>
    </location>
</feature>
<protein>
    <submittedName>
        <fullName evidence="2">Uncharacterized protein</fullName>
    </submittedName>
</protein>
<accession>A0A6G1H6U0</accession>
<feature type="compositionally biased region" description="Acidic residues" evidence="1">
    <location>
        <begin position="652"/>
        <end position="661"/>
    </location>
</feature>
<dbReference type="AlphaFoldDB" id="A0A6G1H6U0"/>
<gene>
    <name evidence="2" type="ORF">K402DRAFT_391452</name>
</gene>
<organism evidence="2 3">
    <name type="scientific">Aulographum hederae CBS 113979</name>
    <dbReference type="NCBI Taxonomy" id="1176131"/>
    <lineage>
        <taxon>Eukaryota</taxon>
        <taxon>Fungi</taxon>
        <taxon>Dikarya</taxon>
        <taxon>Ascomycota</taxon>
        <taxon>Pezizomycotina</taxon>
        <taxon>Dothideomycetes</taxon>
        <taxon>Pleosporomycetidae</taxon>
        <taxon>Aulographales</taxon>
        <taxon>Aulographaceae</taxon>
    </lineage>
</organism>
<name>A0A6G1H6U0_9PEZI</name>
<dbReference type="OrthoDB" id="549336at2759"/>
<feature type="region of interest" description="Disordered" evidence="1">
    <location>
        <begin position="42"/>
        <end position="96"/>
    </location>
</feature>
<dbReference type="Proteomes" id="UP000800041">
    <property type="component" value="Unassembled WGS sequence"/>
</dbReference>
<feature type="compositionally biased region" description="Low complexity" evidence="1">
    <location>
        <begin position="73"/>
        <end position="89"/>
    </location>
</feature>
<reference evidence="2" key="1">
    <citation type="journal article" date="2020" name="Stud. Mycol.">
        <title>101 Dothideomycetes genomes: a test case for predicting lifestyles and emergence of pathogens.</title>
        <authorList>
            <person name="Haridas S."/>
            <person name="Albert R."/>
            <person name="Binder M."/>
            <person name="Bloem J."/>
            <person name="Labutti K."/>
            <person name="Salamov A."/>
            <person name="Andreopoulos B."/>
            <person name="Baker S."/>
            <person name="Barry K."/>
            <person name="Bills G."/>
            <person name="Bluhm B."/>
            <person name="Cannon C."/>
            <person name="Castanera R."/>
            <person name="Culley D."/>
            <person name="Daum C."/>
            <person name="Ezra D."/>
            <person name="Gonzalez J."/>
            <person name="Henrissat B."/>
            <person name="Kuo A."/>
            <person name="Liang C."/>
            <person name="Lipzen A."/>
            <person name="Lutzoni F."/>
            <person name="Magnuson J."/>
            <person name="Mondo S."/>
            <person name="Nolan M."/>
            <person name="Ohm R."/>
            <person name="Pangilinan J."/>
            <person name="Park H.-J."/>
            <person name="Ramirez L."/>
            <person name="Alfaro M."/>
            <person name="Sun H."/>
            <person name="Tritt A."/>
            <person name="Yoshinaga Y."/>
            <person name="Zwiers L.-H."/>
            <person name="Turgeon B."/>
            <person name="Goodwin S."/>
            <person name="Spatafora J."/>
            <person name="Crous P."/>
            <person name="Grigoriev I."/>
        </authorList>
    </citation>
    <scope>NUCLEOTIDE SEQUENCE</scope>
    <source>
        <strain evidence="2">CBS 113979</strain>
    </source>
</reference>
<sequence length="676" mass="73177">MARRIYPLLVLSLFLTTLIFFFRGYSGLPSVPSSIRPYFPSSSPAATDDGAAEEKLPSNNEFASDEEIEVAPSSASSSKTASGSSQQTGHPISDPFEYDPASPILTKVTQSYFSEVIPSILSTPSAETSLLAESTPSQATPSSDPIPLPKKPSTTPLKISITETGGYHDEVVAALLHSFGSQPDAVVQRYLRVQRFGIQDIIRTFNLSTPLPASKKPAELRTDVKTEDGKPDVLVFSTCELDGRNYAGMLSGLLGDGEETPYLFCVVHHAEKWVDEGLETIFTPWVNKGRMSFLTLSPHVSEFLKGKSLSQWEGVKKEPVVRAYTPVFPVTLPTNRNGNGTASTAHADGGQDESELSFALQGNYDPGRRDYDTLFAHLGDFLQQQKLQLEKQKPKSAPSALEDIDTTNVEPTFKNQTLILHLLGNGKKPPVPAHLTNHVHFDENLSYLDFYALLSRSVALLPAFASRDYLDRKASSSVPASLIAGVPLVGTREMVRAYGYLEEGGVWVQKDGDGEGNGEGKEETDMDVVGRVLGLEEGEREEKRRAVRGVCDGIVKGNVGLVGEWVQEALALRPGGVDGEVEVDDDIEENPSQATKKPSPENEGVGAPLEGEVKAPSSSSPVTEAGARSDGQSEEKKPKEQTEESPSKESQGDEEEEEEWIEFGGSDTSSEPAKST</sequence>